<evidence type="ECO:0000256" key="2">
    <source>
        <dbReference type="ARBA" id="ARBA00007671"/>
    </source>
</evidence>
<dbReference type="Proteomes" id="UP001165089">
    <property type="component" value="Unassembled WGS sequence"/>
</dbReference>
<keyword evidence="5" id="KW-0119">Carbohydrate metabolism</keyword>
<evidence type="ECO:0000256" key="1">
    <source>
        <dbReference type="ARBA" id="ARBA00000094"/>
    </source>
</evidence>
<comment type="similarity">
    <text evidence="2">Belongs to the glycosyl hydrolase 100 family.</text>
</comment>
<protein>
    <recommendedName>
        <fullName evidence="3">beta-fructofuranosidase</fullName>
        <ecNumber evidence="3">3.2.1.26</ecNumber>
    </recommendedName>
</protein>
<keyword evidence="6" id="KW-0326">Glycosidase</keyword>
<keyword evidence="8" id="KW-1185">Reference proteome</keyword>
<dbReference type="SUPFAM" id="SSF48208">
    <property type="entry name" value="Six-hairpin glycosidases"/>
    <property type="match status" value="1"/>
</dbReference>
<dbReference type="EMBL" id="BSDD01000002">
    <property type="protein sequence ID" value="GLH69944.1"/>
    <property type="molecule type" value="Genomic_DNA"/>
</dbReference>
<evidence type="ECO:0000256" key="5">
    <source>
        <dbReference type="ARBA" id="ARBA00023277"/>
    </source>
</evidence>
<evidence type="ECO:0000313" key="7">
    <source>
        <dbReference type="EMBL" id="GLH69944.1"/>
    </source>
</evidence>
<accession>A0ABQ5Q6I8</accession>
<gene>
    <name evidence="7" type="ORF">GETHPA_14770</name>
</gene>
<dbReference type="InterPro" id="IPR012341">
    <property type="entry name" value="6hp_glycosidase-like_sf"/>
</dbReference>
<dbReference type="EC" id="3.2.1.26" evidence="3"/>
<dbReference type="Gene3D" id="1.50.10.10">
    <property type="match status" value="1"/>
</dbReference>
<evidence type="ECO:0000256" key="3">
    <source>
        <dbReference type="ARBA" id="ARBA00012758"/>
    </source>
</evidence>
<evidence type="ECO:0000313" key="8">
    <source>
        <dbReference type="Proteomes" id="UP001165089"/>
    </source>
</evidence>
<name>A0ABQ5Q6I8_9BACT</name>
<reference evidence="7 8" key="1">
    <citation type="journal article" date="2023" name="Antonie Van Leeuwenhoek">
        <title>Mesoterricola silvestris gen. nov., sp. nov., Mesoterricola sediminis sp. nov., Geothrix oryzae sp. nov., Geothrix edaphica sp. nov., Geothrix rubra sp. nov., and Geothrix limicola sp. nov., six novel members of Acidobacteriota isolated from soils.</title>
        <authorList>
            <person name="Itoh H."/>
            <person name="Sugisawa Y."/>
            <person name="Mise K."/>
            <person name="Xu Z."/>
            <person name="Kuniyasu M."/>
            <person name="Ushijima N."/>
            <person name="Kawano K."/>
            <person name="Kobayashi E."/>
            <person name="Shiratori Y."/>
            <person name="Masuda Y."/>
            <person name="Senoo K."/>
        </authorList>
    </citation>
    <scope>NUCLEOTIDE SEQUENCE [LARGE SCALE GENOMIC DNA]</scope>
    <source>
        <strain evidence="7 8">Red803</strain>
    </source>
</reference>
<dbReference type="RefSeq" id="WP_285724161.1">
    <property type="nucleotide sequence ID" value="NZ_BSDD01000002.1"/>
</dbReference>
<evidence type="ECO:0000256" key="4">
    <source>
        <dbReference type="ARBA" id="ARBA00022801"/>
    </source>
</evidence>
<comment type="catalytic activity">
    <reaction evidence="1">
        <text>Hydrolysis of terminal non-reducing beta-D-fructofuranoside residues in beta-D-fructofuranosides.</text>
        <dbReference type="EC" id="3.2.1.26"/>
    </reaction>
</comment>
<sequence>MDASRQDAKCAALAVLLHNAAGPFAGLPRTAGWGYPEPYTRDLLISSLGIFASGHDSLLRSLRRVLETLALNQSPHGQIASLVHDREDRGASDTTPLFLLVLGLFRRFTGEAAFLEEAGARALQWMDFQTIDDRELVGQQPTSDWRDEQWVLGHGLYVNALVHGYLKALGLQDRAEALRMAANRADGRGFVSEGRPVFALWFYKVLRDTRCDVLGNSLAILTGLADPRRARDMVAWIEAGCAELRARGELALDLPPCLFPFVQPTDRDWQPRYERYNRPGHYHNGGVWPFVCGFYVAALVAAGELPLAEAKLRALTALVRPARTSLPAPHGAFGFNEWFRAQDGLPAGEDWQTWSASMYLYAAACVEAGEALYFGRPASAGTQA</sequence>
<dbReference type="InterPro" id="IPR024746">
    <property type="entry name" value="Glyco_hydro_100"/>
</dbReference>
<dbReference type="InterPro" id="IPR008928">
    <property type="entry name" value="6-hairpin_glycosidase_sf"/>
</dbReference>
<comment type="caution">
    <text evidence="7">The sequence shown here is derived from an EMBL/GenBank/DDBJ whole genome shotgun (WGS) entry which is preliminary data.</text>
</comment>
<proteinExistence type="inferred from homology"/>
<evidence type="ECO:0000256" key="6">
    <source>
        <dbReference type="ARBA" id="ARBA00023295"/>
    </source>
</evidence>
<dbReference type="Pfam" id="PF12899">
    <property type="entry name" value="Glyco_hydro_100"/>
    <property type="match status" value="1"/>
</dbReference>
<organism evidence="7 8">
    <name type="scientific">Geothrix rubra</name>
    <dbReference type="NCBI Taxonomy" id="2927977"/>
    <lineage>
        <taxon>Bacteria</taxon>
        <taxon>Pseudomonadati</taxon>
        <taxon>Acidobacteriota</taxon>
        <taxon>Holophagae</taxon>
        <taxon>Holophagales</taxon>
        <taxon>Holophagaceae</taxon>
        <taxon>Geothrix</taxon>
    </lineage>
</organism>
<keyword evidence="4" id="KW-0378">Hydrolase</keyword>